<accession>A0A059E2A5</accession>
<organism evidence="3 4">
    <name type="scientific">Hyphomonas atlantica</name>
    <dbReference type="NCBI Taxonomy" id="1280948"/>
    <lineage>
        <taxon>Bacteria</taxon>
        <taxon>Pseudomonadati</taxon>
        <taxon>Pseudomonadota</taxon>
        <taxon>Alphaproteobacteria</taxon>
        <taxon>Hyphomonadales</taxon>
        <taxon>Hyphomonadaceae</taxon>
        <taxon>Hyphomonas</taxon>
    </lineage>
</organism>
<gene>
    <name evidence="3" type="ORF">HY36_04000</name>
</gene>
<evidence type="ECO:0000256" key="1">
    <source>
        <dbReference type="SAM" id="SignalP"/>
    </source>
</evidence>
<dbReference type="eggNOG" id="COG3350">
    <property type="taxonomic scope" value="Bacteria"/>
</dbReference>
<proteinExistence type="predicted"/>
<dbReference type="Pfam" id="PF04945">
    <property type="entry name" value="YHS"/>
    <property type="match status" value="1"/>
</dbReference>
<dbReference type="PATRIC" id="fig|1280948.3.peg.1629"/>
<comment type="caution">
    <text evidence="3">The sequence shown here is derived from an EMBL/GenBank/DDBJ whole genome shotgun (WGS) entry which is preliminary data.</text>
</comment>
<name>A0A059E2A5_9PROT</name>
<dbReference type="STRING" id="1280948.HY36_04000"/>
<protein>
    <recommendedName>
        <fullName evidence="2">YHS domain-containing protein</fullName>
    </recommendedName>
</protein>
<keyword evidence="1" id="KW-0732">Signal</keyword>
<sequence>MKLRAMIIAATVAGAPMLVTAPAAYAEPPIYTGVFSNTALQGHDPVAYFAEGKPVKGRDEFTTEYMGAQFKFASADNRDAFLADPEAYAPQYGGYCAWAMADGKHAKGDARYWKIVDGKLYLNYNKNIQKKWDADIPGFIEKANSEWAAINE</sequence>
<keyword evidence="4" id="KW-1185">Reference proteome</keyword>
<dbReference type="EMBL" id="AWFH01000012">
    <property type="protein sequence ID" value="KCZ61720.1"/>
    <property type="molecule type" value="Genomic_DNA"/>
</dbReference>
<feature type="domain" description="YHS" evidence="2">
    <location>
        <begin position="46"/>
        <end position="92"/>
    </location>
</feature>
<feature type="signal peptide" evidence="1">
    <location>
        <begin position="1"/>
        <end position="26"/>
    </location>
</feature>
<dbReference type="NCBIfam" id="NF041384">
    <property type="entry name" value="YHS_seleno_dom"/>
    <property type="match status" value="1"/>
</dbReference>
<dbReference type="Proteomes" id="UP000024547">
    <property type="component" value="Unassembled WGS sequence"/>
</dbReference>
<evidence type="ECO:0000313" key="3">
    <source>
        <dbReference type="EMBL" id="KCZ61720.1"/>
    </source>
</evidence>
<reference evidence="3 4" key="1">
    <citation type="journal article" date="2014" name="Antonie Van Leeuwenhoek">
        <title>Hyphomonas beringensis sp. nov. and Hyphomonas chukchiensis sp. nov., isolated from surface seawater of the Bering Sea and Chukchi Sea.</title>
        <authorList>
            <person name="Li C."/>
            <person name="Lai Q."/>
            <person name="Li G."/>
            <person name="Dong C."/>
            <person name="Wang J."/>
            <person name="Liao Y."/>
            <person name="Shao Z."/>
        </authorList>
    </citation>
    <scope>NUCLEOTIDE SEQUENCE [LARGE SCALE GENOMIC DNA]</scope>
    <source>
        <strain evidence="3 4">22II1-22F38</strain>
    </source>
</reference>
<evidence type="ECO:0000313" key="4">
    <source>
        <dbReference type="Proteomes" id="UP000024547"/>
    </source>
</evidence>
<feature type="chain" id="PRO_5001571600" description="YHS domain-containing protein" evidence="1">
    <location>
        <begin position="27"/>
        <end position="152"/>
    </location>
</feature>
<dbReference type="AlphaFoldDB" id="A0A059E2A5"/>
<dbReference type="InterPro" id="IPR007029">
    <property type="entry name" value="YHS_dom"/>
</dbReference>
<evidence type="ECO:0000259" key="2">
    <source>
        <dbReference type="Pfam" id="PF04945"/>
    </source>
</evidence>
<dbReference type="OrthoDB" id="344729at2"/>